<sequence>MIDWSMQADAEFDPVGQSLKPGSNDCESRVIWRVQAKARRVVLSGRAEKSGNSGNFGNLRSPGFVETLPTSRMPLIWRILGNFVNLRNSWRALLTLKNFQSLMALVNVIE</sequence>
<proteinExistence type="predicted"/>
<keyword evidence="2" id="KW-1185">Reference proteome</keyword>
<dbReference type="AlphaFoldDB" id="A0AA40FIM5"/>
<dbReference type="EMBL" id="JAHYIQ010000035">
    <property type="protein sequence ID" value="KAK1119786.1"/>
    <property type="molecule type" value="Genomic_DNA"/>
</dbReference>
<accession>A0AA40FIM5</accession>
<name>A0AA40FIM5_9HYME</name>
<evidence type="ECO:0000313" key="1">
    <source>
        <dbReference type="EMBL" id="KAK1119786.1"/>
    </source>
</evidence>
<reference evidence="1" key="1">
    <citation type="submission" date="2021-10" db="EMBL/GenBank/DDBJ databases">
        <title>Melipona bicolor Genome sequencing and assembly.</title>
        <authorList>
            <person name="Araujo N.S."/>
            <person name="Arias M.C."/>
        </authorList>
    </citation>
    <scope>NUCLEOTIDE SEQUENCE</scope>
    <source>
        <strain evidence="1">USP_2M_L1-L4_2017</strain>
        <tissue evidence="1">Whole body</tissue>
    </source>
</reference>
<evidence type="ECO:0000313" key="2">
    <source>
        <dbReference type="Proteomes" id="UP001177670"/>
    </source>
</evidence>
<protein>
    <submittedName>
        <fullName evidence="1">Uncharacterized protein</fullName>
    </submittedName>
</protein>
<comment type="caution">
    <text evidence="1">The sequence shown here is derived from an EMBL/GenBank/DDBJ whole genome shotgun (WGS) entry which is preliminary data.</text>
</comment>
<dbReference type="Proteomes" id="UP001177670">
    <property type="component" value="Unassembled WGS sequence"/>
</dbReference>
<gene>
    <name evidence="1" type="ORF">K0M31_013199</name>
</gene>
<organism evidence="1 2">
    <name type="scientific">Melipona bicolor</name>
    <dbReference type="NCBI Taxonomy" id="60889"/>
    <lineage>
        <taxon>Eukaryota</taxon>
        <taxon>Metazoa</taxon>
        <taxon>Ecdysozoa</taxon>
        <taxon>Arthropoda</taxon>
        <taxon>Hexapoda</taxon>
        <taxon>Insecta</taxon>
        <taxon>Pterygota</taxon>
        <taxon>Neoptera</taxon>
        <taxon>Endopterygota</taxon>
        <taxon>Hymenoptera</taxon>
        <taxon>Apocrita</taxon>
        <taxon>Aculeata</taxon>
        <taxon>Apoidea</taxon>
        <taxon>Anthophila</taxon>
        <taxon>Apidae</taxon>
        <taxon>Melipona</taxon>
    </lineage>
</organism>